<gene>
    <name evidence="3" type="ORF">GCM10010466_49510</name>
</gene>
<organism evidence="3 4">
    <name type="scientific">Planomonospora alba</name>
    <dbReference type="NCBI Taxonomy" id="161354"/>
    <lineage>
        <taxon>Bacteria</taxon>
        <taxon>Bacillati</taxon>
        <taxon>Actinomycetota</taxon>
        <taxon>Actinomycetes</taxon>
        <taxon>Streptosporangiales</taxon>
        <taxon>Streptosporangiaceae</taxon>
        <taxon>Planomonospora</taxon>
    </lineage>
</organism>
<proteinExistence type="predicted"/>
<dbReference type="EMBL" id="BAAAUT010000044">
    <property type="protein sequence ID" value="GAA3152615.1"/>
    <property type="molecule type" value="Genomic_DNA"/>
</dbReference>
<comment type="caution">
    <text evidence="3">The sequence shown here is derived from an EMBL/GenBank/DDBJ whole genome shotgun (WGS) entry which is preliminary data.</text>
</comment>
<feature type="region of interest" description="Disordered" evidence="1">
    <location>
        <begin position="98"/>
        <end position="127"/>
    </location>
</feature>
<dbReference type="Pfam" id="PF13700">
    <property type="entry name" value="DUF4158"/>
    <property type="match status" value="1"/>
</dbReference>
<dbReference type="Proteomes" id="UP001500320">
    <property type="component" value="Unassembled WGS sequence"/>
</dbReference>
<evidence type="ECO:0000313" key="4">
    <source>
        <dbReference type="Proteomes" id="UP001500320"/>
    </source>
</evidence>
<name>A0ABP6NMV1_9ACTN</name>
<feature type="domain" description="DUF4158" evidence="2">
    <location>
        <begin position="6"/>
        <end position="97"/>
    </location>
</feature>
<protein>
    <recommendedName>
        <fullName evidence="2">DUF4158 domain-containing protein</fullName>
    </recommendedName>
</protein>
<evidence type="ECO:0000313" key="3">
    <source>
        <dbReference type="EMBL" id="GAA3152615.1"/>
    </source>
</evidence>
<evidence type="ECO:0000256" key="1">
    <source>
        <dbReference type="SAM" id="MobiDB-lite"/>
    </source>
</evidence>
<dbReference type="RefSeq" id="WP_344863447.1">
    <property type="nucleotide sequence ID" value="NZ_BAAAUT010000044.1"/>
</dbReference>
<accession>A0ABP6NMV1</accession>
<sequence>MVAPVFTEEELEGLRRFPEIGREELFRFFTLTPADVAFIDPGRGRGLADRLGLAVALCTLPWLGFVPDDVASAPRAAVARLAEQLGVDPDVIPFLRASREDPYGPSAAGREVPEMAAGGLAGAEGAG</sequence>
<evidence type="ECO:0000259" key="2">
    <source>
        <dbReference type="Pfam" id="PF13700"/>
    </source>
</evidence>
<dbReference type="InterPro" id="IPR025296">
    <property type="entry name" value="DUF4158"/>
</dbReference>
<reference evidence="4" key="1">
    <citation type="journal article" date="2019" name="Int. J. Syst. Evol. Microbiol.">
        <title>The Global Catalogue of Microorganisms (GCM) 10K type strain sequencing project: providing services to taxonomists for standard genome sequencing and annotation.</title>
        <authorList>
            <consortium name="The Broad Institute Genomics Platform"/>
            <consortium name="The Broad Institute Genome Sequencing Center for Infectious Disease"/>
            <person name="Wu L."/>
            <person name="Ma J."/>
        </authorList>
    </citation>
    <scope>NUCLEOTIDE SEQUENCE [LARGE SCALE GENOMIC DNA]</scope>
    <source>
        <strain evidence="4">JCM 9373</strain>
    </source>
</reference>
<keyword evidence="4" id="KW-1185">Reference proteome</keyword>